<sequence length="106" mass="12136">MGRLFSVKTSQPEKYILYQTLFLVVFRLLYIPLILYLYSITPDFNRRWFQLGLIIVDLSVTHFIIQASYLSCNKKHVESMLVICGSIGNAMTAEHPSTGESFAVVE</sequence>
<dbReference type="OrthoDB" id="5859983at2759"/>
<keyword evidence="1" id="KW-0472">Membrane</keyword>
<dbReference type="InParanoid" id="G0N129"/>
<gene>
    <name evidence="2" type="ORF">CAEBREN_03370</name>
</gene>
<proteinExistence type="predicted"/>
<protein>
    <recommendedName>
        <fullName evidence="4">Serpentine receptor class gamma</fullName>
    </recommendedName>
</protein>
<evidence type="ECO:0000256" key="1">
    <source>
        <dbReference type="SAM" id="Phobius"/>
    </source>
</evidence>
<evidence type="ECO:0000313" key="2">
    <source>
        <dbReference type="EMBL" id="EGT49876.1"/>
    </source>
</evidence>
<dbReference type="EMBL" id="GL379826">
    <property type="protein sequence ID" value="EGT49876.1"/>
    <property type="molecule type" value="Genomic_DNA"/>
</dbReference>
<keyword evidence="1" id="KW-0812">Transmembrane</keyword>
<dbReference type="AlphaFoldDB" id="G0N129"/>
<dbReference type="OMA" id="DICITHF"/>
<organism evidence="3">
    <name type="scientific">Caenorhabditis brenneri</name>
    <name type="common">Nematode worm</name>
    <dbReference type="NCBI Taxonomy" id="135651"/>
    <lineage>
        <taxon>Eukaryota</taxon>
        <taxon>Metazoa</taxon>
        <taxon>Ecdysozoa</taxon>
        <taxon>Nematoda</taxon>
        <taxon>Chromadorea</taxon>
        <taxon>Rhabditida</taxon>
        <taxon>Rhabditina</taxon>
        <taxon>Rhabditomorpha</taxon>
        <taxon>Rhabditoidea</taxon>
        <taxon>Rhabditidae</taxon>
        <taxon>Peloderinae</taxon>
        <taxon>Caenorhabditis</taxon>
    </lineage>
</organism>
<accession>G0N129</accession>
<name>G0N129_CAEBE</name>
<dbReference type="PANTHER" id="PTHR31720:SF12">
    <property type="entry name" value="SERPENTINE RECEPTOR, CLASS T-RELATED"/>
    <property type="match status" value="1"/>
</dbReference>
<feature type="transmembrane region" description="Helical" evidence="1">
    <location>
        <begin position="21"/>
        <end position="41"/>
    </location>
</feature>
<keyword evidence="1" id="KW-1133">Transmembrane helix</keyword>
<dbReference type="HOGENOM" id="CLU_127282_1_0_1"/>
<evidence type="ECO:0000313" key="3">
    <source>
        <dbReference type="Proteomes" id="UP000008068"/>
    </source>
</evidence>
<keyword evidence="3" id="KW-1185">Reference proteome</keyword>
<evidence type="ECO:0008006" key="4">
    <source>
        <dbReference type="Google" id="ProtNLM"/>
    </source>
</evidence>
<dbReference type="PANTHER" id="PTHR31720">
    <property type="entry name" value="SERPENTINE RECEPTOR, CLASS Z-RELATED"/>
    <property type="match status" value="1"/>
</dbReference>
<dbReference type="Pfam" id="PF10325">
    <property type="entry name" value="7TM_GPCR_Srz"/>
    <property type="match status" value="1"/>
</dbReference>
<dbReference type="InterPro" id="IPR018817">
    <property type="entry name" value="7TM_GPCR_serpentine_rcpt_Srz"/>
</dbReference>
<reference evidence="3" key="1">
    <citation type="submission" date="2011-07" db="EMBL/GenBank/DDBJ databases">
        <authorList>
            <consortium name="Caenorhabditis brenneri Sequencing and Analysis Consortium"/>
            <person name="Wilson R.K."/>
        </authorList>
    </citation>
    <scope>NUCLEOTIDE SEQUENCE [LARGE SCALE GENOMIC DNA]</scope>
    <source>
        <strain evidence="3">PB2801</strain>
    </source>
</reference>
<dbReference type="Proteomes" id="UP000008068">
    <property type="component" value="Unassembled WGS sequence"/>
</dbReference>